<sequence>MYQPTTKTVASCSLCDQRRILRISRDAVRSQLSPSQSQGPHRLSSIVDASRRASSRIDSDVGLLAHSRHDTEVTTDFRQRNIVSRREESSTKRRSSRMQAINMPLITSFSSTVQDPPCAFSATAVSKREGSVWTVTVFNESHGCQSLLHTGDSKSRFTRHRSNLFHLGRNGFCIVFLVSVMRTSDQAQGPGCGRAGQARHELWPLQKARTQPNYMR</sequence>
<dbReference type="Proteomes" id="UP000249723">
    <property type="component" value="Unassembled WGS sequence"/>
</dbReference>
<evidence type="ECO:0000313" key="2">
    <source>
        <dbReference type="EMBL" id="SCZ90780.1"/>
    </source>
</evidence>
<dbReference type="AlphaFoldDB" id="A0A2X0KTU9"/>
<feature type="compositionally biased region" description="Polar residues" evidence="1">
    <location>
        <begin position="30"/>
        <end position="39"/>
    </location>
</feature>
<organism evidence="2 3">
    <name type="scientific">Microbotryum saponariae</name>
    <dbReference type="NCBI Taxonomy" id="289078"/>
    <lineage>
        <taxon>Eukaryota</taxon>
        <taxon>Fungi</taxon>
        <taxon>Dikarya</taxon>
        <taxon>Basidiomycota</taxon>
        <taxon>Pucciniomycotina</taxon>
        <taxon>Microbotryomycetes</taxon>
        <taxon>Microbotryales</taxon>
        <taxon>Microbotryaceae</taxon>
        <taxon>Microbotryum</taxon>
    </lineage>
</organism>
<evidence type="ECO:0000256" key="1">
    <source>
        <dbReference type="SAM" id="MobiDB-lite"/>
    </source>
</evidence>
<dbReference type="STRING" id="289078.A0A2X0KTU9"/>
<keyword evidence="3" id="KW-1185">Reference proteome</keyword>
<proteinExistence type="predicted"/>
<protein>
    <submittedName>
        <fullName evidence="2">BZ3500_MvSof-1268-A1-R1_Chr1-3g02243 protein</fullName>
    </submittedName>
</protein>
<reference evidence="3" key="1">
    <citation type="submission" date="2016-10" db="EMBL/GenBank/DDBJ databases">
        <authorList>
            <person name="Jeantristanb JTB J.-T."/>
            <person name="Ricardo R."/>
        </authorList>
    </citation>
    <scope>NUCLEOTIDE SEQUENCE [LARGE SCALE GENOMIC DNA]</scope>
</reference>
<evidence type="ECO:0000313" key="3">
    <source>
        <dbReference type="Proteomes" id="UP000249723"/>
    </source>
</evidence>
<accession>A0A2X0KTU9</accession>
<gene>
    <name evidence="2" type="ORF">BZ3500_MVSOF-1268-A1-R1_CHR1-3G02243</name>
</gene>
<dbReference type="EMBL" id="FMWP01000014">
    <property type="protein sequence ID" value="SCZ90780.1"/>
    <property type="molecule type" value="Genomic_DNA"/>
</dbReference>
<feature type="region of interest" description="Disordered" evidence="1">
    <location>
        <begin position="27"/>
        <end position="51"/>
    </location>
</feature>
<name>A0A2X0KTU9_9BASI</name>